<evidence type="ECO:0000256" key="1">
    <source>
        <dbReference type="SAM" id="MobiDB-lite"/>
    </source>
</evidence>
<dbReference type="InterPro" id="IPR027994">
    <property type="entry name" value="WxL_dom"/>
</dbReference>
<gene>
    <name evidence="4" type="ORF">EDD29_1925</name>
</gene>
<feature type="signal peptide" evidence="2">
    <location>
        <begin position="1"/>
        <end position="24"/>
    </location>
</feature>
<evidence type="ECO:0000313" key="5">
    <source>
        <dbReference type="Proteomes" id="UP000272400"/>
    </source>
</evidence>
<evidence type="ECO:0000313" key="4">
    <source>
        <dbReference type="EMBL" id="ROO84402.1"/>
    </source>
</evidence>
<comment type="caution">
    <text evidence="4">The sequence shown here is derived from an EMBL/GenBank/DDBJ whole genome shotgun (WGS) entry which is preliminary data.</text>
</comment>
<dbReference type="SUPFAM" id="SSF49319">
    <property type="entry name" value="Actinoxanthin-like"/>
    <property type="match status" value="1"/>
</dbReference>
<dbReference type="InterPro" id="IPR027273">
    <property type="entry name" value="Neocarzinostatin-like"/>
</dbReference>
<sequence length="328" mass="32182">MRKRALPILLGAGLIAGLASPAHAAGAAVTVSPASGLDPAGATISVAGSGFDANANNGFGIYVGFGWKDTSATWYLNAGAFESVKWVHKNNTAPTAGQDKLNADGTFSFDLTGLKAQYTDGAGNAIDCMVTQCYVVTMAAHGAADRSMDTFTPVTFAGSTLEPGEPGEGGENPGTPGGVTDQQNITTQVTGEGALSLAVAGPNVALTSAARGGSATGDLNKVTVTDTRGTDAGWNLVGQVGDFTSGEGDVIPGANLGWTPSAAAVADGSTGVAVPGPAVSGLDEARTLGSAEGGLSGGIFDLGAALELNIPAGAATGTYTGTLTLTLS</sequence>
<dbReference type="AlphaFoldDB" id="A0A3N1CSV9"/>
<keyword evidence="5" id="KW-1185">Reference proteome</keyword>
<feature type="chain" id="PRO_5018311617" evidence="2">
    <location>
        <begin position="25"/>
        <end position="328"/>
    </location>
</feature>
<dbReference type="Proteomes" id="UP000272400">
    <property type="component" value="Unassembled WGS sequence"/>
</dbReference>
<dbReference type="Pfam" id="PF13731">
    <property type="entry name" value="WxL"/>
    <property type="match status" value="1"/>
</dbReference>
<protein>
    <submittedName>
        <fullName evidence="4">Putative surface cell wall-binding protein</fullName>
    </submittedName>
</protein>
<dbReference type="Gene3D" id="2.60.40.230">
    <property type="entry name" value="Neocarzinostatin-like"/>
    <property type="match status" value="1"/>
</dbReference>
<feature type="region of interest" description="Disordered" evidence="1">
    <location>
        <begin position="156"/>
        <end position="183"/>
    </location>
</feature>
<feature type="domain" description="WxL" evidence="3">
    <location>
        <begin position="213"/>
        <end position="327"/>
    </location>
</feature>
<proteinExistence type="predicted"/>
<accession>A0A3N1CSV9</accession>
<reference evidence="4 5" key="1">
    <citation type="submission" date="2018-11" db="EMBL/GenBank/DDBJ databases">
        <title>Sequencing the genomes of 1000 actinobacteria strains.</title>
        <authorList>
            <person name="Klenk H.-P."/>
        </authorList>
    </citation>
    <scope>NUCLEOTIDE SEQUENCE [LARGE SCALE GENOMIC DNA]</scope>
    <source>
        <strain evidence="4 5">DSM 44254</strain>
    </source>
</reference>
<evidence type="ECO:0000256" key="2">
    <source>
        <dbReference type="SAM" id="SignalP"/>
    </source>
</evidence>
<dbReference type="RefSeq" id="WP_246052639.1">
    <property type="nucleotide sequence ID" value="NZ_RJKE01000001.1"/>
</dbReference>
<keyword evidence="2" id="KW-0732">Signal</keyword>
<evidence type="ECO:0000259" key="3">
    <source>
        <dbReference type="Pfam" id="PF13731"/>
    </source>
</evidence>
<name>A0A3N1CSV9_9ACTN</name>
<dbReference type="EMBL" id="RJKE01000001">
    <property type="protein sequence ID" value="ROO84402.1"/>
    <property type="molecule type" value="Genomic_DNA"/>
</dbReference>
<feature type="compositionally biased region" description="Gly residues" evidence="1">
    <location>
        <begin position="166"/>
        <end position="177"/>
    </location>
</feature>
<organism evidence="4 5">
    <name type="scientific">Actinocorallia herbida</name>
    <dbReference type="NCBI Taxonomy" id="58109"/>
    <lineage>
        <taxon>Bacteria</taxon>
        <taxon>Bacillati</taxon>
        <taxon>Actinomycetota</taxon>
        <taxon>Actinomycetes</taxon>
        <taxon>Streptosporangiales</taxon>
        <taxon>Thermomonosporaceae</taxon>
        <taxon>Actinocorallia</taxon>
    </lineage>
</organism>